<evidence type="ECO:0000313" key="3">
    <source>
        <dbReference type="Proteomes" id="UP000238205"/>
    </source>
</evidence>
<sequence length="292" mass="35199">MFANKNVDIEKINNDFLKVKLVNKKDFWKKNIKRKAIYSFYRFGILKKHVKRFNKYDIKEIDTSSNYFSEDRIVIYTVIFGNYDNIVEPDYVPDNCDYFIITDNNISQNSKWKKFNVELDTYSLIDKSNIEKNRYFKMKPHELFSDYKYSIYVDGNIKISTDFTEFIHNMNSYGLKLHNHYRQSCVYKEINNCIKIKKDNEANLLRHMNHLKASGMPQNYGMLEAPVIVREHNNPDCVRIMEEWWKEFSKYSKRDQISLPFILWKNKIKISEVAILGKDIYSNYAFRKVKHR</sequence>
<accession>A0A2T0W7K5</accession>
<proteinExistence type="predicted"/>
<dbReference type="PANTHER" id="PTHR12956">
    <property type="entry name" value="ALKALINE CERAMIDASE-RELATED"/>
    <property type="match status" value="1"/>
</dbReference>
<dbReference type="OrthoDB" id="396512at2"/>
<reference evidence="2 3" key="1">
    <citation type="submission" date="2018-03" db="EMBL/GenBank/DDBJ databases">
        <title>Genomic Encyclopedia of Archaeal and Bacterial Type Strains, Phase II (KMG-II): from individual species to whole genera.</title>
        <authorList>
            <person name="Goeker M."/>
        </authorList>
    </citation>
    <scope>NUCLEOTIDE SEQUENCE [LARGE SCALE GENOMIC DNA]</scope>
    <source>
        <strain evidence="2 3">DSM 13175</strain>
    </source>
</reference>
<protein>
    <submittedName>
        <fullName evidence="2">Uncharacterized protein DUF616</fullName>
    </submittedName>
</protein>
<dbReference type="Pfam" id="PF04765">
    <property type="entry name" value="TOD1_MUCI70"/>
    <property type="match status" value="1"/>
</dbReference>
<dbReference type="Proteomes" id="UP000238205">
    <property type="component" value="Unassembled WGS sequence"/>
</dbReference>
<comment type="caution">
    <text evidence="2">The sequence shown here is derived from an EMBL/GenBank/DDBJ whole genome shotgun (WGS) entry which is preliminary data.</text>
</comment>
<feature type="domain" description="TOD1/MUCI70 glycosyltransferase-like" evidence="1">
    <location>
        <begin position="55"/>
        <end position="270"/>
    </location>
</feature>
<dbReference type="EMBL" id="PVTO01000009">
    <property type="protein sequence ID" value="PRY82675.1"/>
    <property type="molecule type" value="Genomic_DNA"/>
</dbReference>
<evidence type="ECO:0000259" key="1">
    <source>
        <dbReference type="Pfam" id="PF04765"/>
    </source>
</evidence>
<dbReference type="RefSeq" id="WP_106192696.1">
    <property type="nucleotide sequence ID" value="NZ_PVTO01000009.1"/>
</dbReference>
<evidence type="ECO:0000313" key="2">
    <source>
        <dbReference type="EMBL" id="PRY82675.1"/>
    </source>
</evidence>
<dbReference type="AlphaFoldDB" id="A0A2T0W7K5"/>
<dbReference type="InterPro" id="IPR006852">
    <property type="entry name" value="TOD1_MUCI70"/>
</dbReference>
<name>A0A2T0W7K5_9LACT</name>
<keyword evidence="3" id="KW-1185">Reference proteome</keyword>
<dbReference type="InterPro" id="IPR048354">
    <property type="entry name" value="TOD1_MUCI70_glycTrfase_dom"/>
</dbReference>
<gene>
    <name evidence="2" type="ORF">CLV38_1094</name>
</gene>
<organism evidence="2 3">
    <name type="scientific">Alkalibacterium olivapovliticus</name>
    <dbReference type="NCBI Taxonomy" id="99907"/>
    <lineage>
        <taxon>Bacteria</taxon>
        <taxon>Bacillati</taxon>
        <taxon>Bacillota</taxon>
        <taxon>Bacilli</taxon>
        <taxon>Lactobacillales</taxon>
        <taxon>Carnobacteriaceae</taxon>
        <taxon>Alkalibacterium</taxon>
    </lineage>
</organism>